<proteinExistence type="predicted"/>
<dbReference type="EMBL" id="GBRH01180965">
    <property type="protein sequence ID" value="JAE16931.1"/>
    <property type="molecule type" value="Transcribed_RNA"/>
</dbReference>
<evidence type="ECO:0000313" key="1">
    <source>
        <dbReference type="EMBL" id="JAE16931.1"/>
    </source>
</evidence>
<organism evidence="1">
    <name type="scientific">Arundo donax</name>
    <name type="common">Giant reed</name>
    <name type="synonym">Donax arundinaceus</name>
    <dbReference type="NCBI Taxonomy" id="35708"/>
    <lineage>
        <taxon>Eukaryota</taxon>
        <taxon>Viridiplantae</taxon>
        <taxon>Streptophyta</taxon>
        <taxon>Embryophyta</taxon>
        <taxon>Tracheophyta</taxon>
        <taxon>Spermatophyta</taxon>
        <taxon>Magnoliopsida</taxon>
        <taxon>Liliopsida</taxon>
        <taxon>Poales</taxon>
        <taxon>Poaceae</taxon>
        <taxon>PACMAD clade</taxon>
        <taxon>Arundinoideae</taxon>
        <taxon>Arundineae</taxon>
        <taxon>Arundo</taxon>
    </lineage>
</organism>
<reference evidence="1" key="2">
    <citation type="journal article" date="2015" name="Data Brief">
        <title>Shoot transcriptome of the giant reed, Arundo donax.</title>
        <authorList>
            <person name="Barrero R.A."/>
            <person name="Guerrero F.D."/>
            <person name="Moolhuijzen P."/>
            <person name="Goolsby J.A."/>
            <person name="Tidwell J."/>
            <person name="Bellgard S.E."/>
            <person name="Bellgard M.I."/>
        </authorList>
    </citation>
    <scope>NUCLEOTIDE SEQUENCE</scope>
    <source>
        <tissue evidence="1">Shoot tissue taken approximately 20 cm above the soil surface</tissue>
    </source>
</reference>
<sequence>MQANTALGCGILIAYDICELQGSIILLRDIYLFKSSLAFAV</sequence>
<name>A0A0A9G310_ARUDO</name>
<dbReference type="AlphaFoldDB" id="A0A0A9G310"/>
<accession>A0A0A9G310</accession>
<reference evidence="1" key="1">
    <citation type="submission" date="2014-09" db="EMBL/GenBank/DDBJ databases">
        <authorList>
            <person name="Magalhaes I.L.F."/>
            <person name="Oliveira U."/>
            <person name="Santos F.R."/>
            <person name="Vidigal T.H.D.A."/>
            <person name="Brescovit A.D."/>
            <person name="Santos A.J."/>
        </authorList>
    </citation>
    <scope>NUCLEOTIDE SEQUENCE</scope>
    <source>
        <tissue evidence="1">Shoot tissue taken approximately 20 cm above the soil surface</tissue>
    </source>
</reference>
<protein>
    <submittedName>
        <fullName evidence="1">Uncharacterized protein</fullName>
    </submittedName>
</protein>